<dbReference type="Pfam" id="PF01381">
    <property type="entry name" value="HTH_3"/>
    <property type="match status" value="1"/>
</dbReference>
<evidence type="ECO:0000313" key="3">
    <source>
        <dbReference type="EMBL" id="HAE25729.1"/>
    </source>
</evidence>
<dbReference type="CDD" id="cd00093">
    <property type="entry name" value="HTH_XRE"/>
    <property type="match status" value="1"/>
</dbReference>
<keyword evidence="1" id="KW-0238">DNA-binding</keyword>
<dbReference type="InterPro" id="IPR010982">
    <property type="entry name" value="Lambda_DNA-bd_dom_sf"/>
</dbReference>
<protein>
    <recommendedName>
        <fullName evidence="2">HTH cro/C1-type domain-containing protein</fullName>
    </recommendedName>
</protein>
<proteinExistence type="predicted"/>
<evidence type="ECO:0000256" key="1">
    <source>
        <dbReference type="ARBA" id="ARBA00023125"/>
    </source>
</evidence>
<dbReference type="InterPro" id="IPR001387">
    <property type="entry name" value="Cro/C1-type_HTH"/>
</dbReference>
<gene>
    <name evidence="3" type="ORF">DCG58_01095</name>
</gene>
<dbReference type="AlphaFoldDB" id="A0A3B9GTF2"/>
<evidence type="ECO:0000259" key="2">
    <source>
        <dbReference type="PROSITE" id="PS50943"/>
    </source>
</evidence>
<dbReference type="PROSITE" id="PS50943">
    <property type="entry name" value="HTH_CROC1"/>
    <property type="match status" value="1"/>
</dbReference>
<dbReference type="SMART" id="SM00530">
    <property type="entry name" value="HTH_XRE"/>
    <property type="match status" value="1"/>
</dbReference>
<dbReference type="Gene3D" id="1.10.260.40">
    <property type="entry name" value="lambda repressor-like DNA-binding domains"/>
    <property type="match status" value="1"/>
</dbReference>
<comment type="caution">
    <text evidence="3">The sequence shown here is derived from an EMBL/GenBank/DDBJ whole genome shotgun (WGS) entry which is preliminary data.</text>
</comment>
<sequence length="156" mass="17500">MTAIAFDSHDVNLDHNYDVIIVHNFVSQCCVWIVRLLDIICLKNDNAVMDTSIFNEKIGEKIRDLRKAKGFTQEDFAALTGFSRGTIANMETGRQTASGHQLYHLATVLGVVSMDEIFPRLPLDDDDEDGELRIHRSPELSDAQLAQIQAVARSVR</sequence>
<feature type="domain" description="HTH cro/C1-type" evidence="2">
    <location>
        <begin position="62"/>
        <end position="117"/>
    </location>
</feature>
<dbReference type="Proteomes" id="UP000259610">
    <property type="component" value="Unassembled WGS sequence"/>
</dbReference>
<name>A0A3B9GTF2_9PROT</name>
<reference evidence="3 4" key="1">
    <citation type="journal article" date="2018" name="Nat. Biotechnol.">
        <title>A standardized bacterial taxonomy based on genome phylogeny substantially revises the tree of life.</title>
        <authorList>
            <person name="Parks D.H."/>
            <person name="Chuvochina M."/>
            <person name="Waite D.W."/>
            <person name="Rinke C."/>
            <person name="Skarshewski A."/>
            <person name="Chaumeil P.A."/>
            <person name="Hugenholtz P."/>
        </authorList>
    </citation>
    <scope>NUCLEOTIDE SEQUENCE [LARGE SCALE GENOMIC DNA]</scope>
    <source>
        <strain evidence="3">UBA8733</strain>
    </source>
</reference>
<evidence type="ECO:0000313" key="4">
    <source>
        <dbReference type="Proteomes" id="UP000259610"/>
    </source>
</evidence>
<dbReference type="InterPro" id="IPR050807">
    <property type="entry name" value="TransReg_Diox_bact_type"/>
</dbReference>
<dbReference type="PANTHER" id="PTHR46797:SF1">
    <property type="entry name" value="METHYLPHOSPHONATE SYNTHASE"/>
    <property type="match status" value="1"/>
</dbReference>
<dbReference type="GO" id="GO:0003677">
    <property type="term" value="F:DNA binding"/>
    <property type="evidence" value="ECO:0007669"/>
    <property type="project" value="UniProtKB-KW"/>
</dbReference>
<accession>A0A3B9GTF2</accession>
<dbReference type="GO" id="GO:0003700">
    <property type="term" value="F:DNA-binding transcription factor activity"/>
    <property type="evidence" value="ECO:0007669"/>
    <property type="project" value="TreeGrafter"/>
</dbReference>
<organism evidence="3 4">
    <name type="scientific">Hyphomonas adhaerens</name>
    <dbReference type="NCBI Taxonomy" id="81029"/>
    <lineage>
        <taxon>Bacteria</taxon>
        <taxon>Pseudomonadati</taxon>
        <taxon>Pseudomonadota</taxon>
        <taxon>Alphaproteobacteria</taxon>
        <taxon>Hyphomonadales</taxon>
        <taxon>Hyphomonadaceae</taxon>
        <taxon>Hyphomonas</taxon>
    </lineage>
</organism>
<dbReference type="EMBL" id="DMAN01000022">
    <property type="protein sequence ID" value="HAE25729.1"/>
    <property type="molecule type" value="Genomic_DNA"/>
</dbReference>
<dbReference type="RefSeq" id="WP_272986437.1">
    <property type="nucleotide sequence ID" value="NZ_CALCOC010000193.1"/>
</dbReference>
<dbReference type="SUPFAM" id="SSF47413">
    <property type="entry name" value="lambda repressor-like DNA-binding domains"/>
    <property type="match status" value="1"/>
</dbReference>
<dbReference type="GO" id="GO:0005829">
    <property type="term" value="C:cytosol"/>
    <property type="evidence" value="ECO:0007669"/>
    <property type="project" value="TreeGrafter"/>
</dbReference>
<dbReference type="PANTHER" id="PTHR46797">
    <property type="entry name" value="HTH-TYPE TRANSCRIPTIONAL REGULATOR"/>
    <property type="match status" value="1"/>
</dbReference>